<dbReference type="GO" id="GO:0004175">
    <property type="term" value="F:endopeptidase activity"/>
    <property type="evidence" value="ECO:0007669"/>
    <property type="project" value="UniProtKB-ARBA"/>
</dbReference>
<name>A0A2M9ZEC2_9LEPT</name>
<dbReference type="Proteomes" id="UP000231912">
    <property type="component" value="Unassembled WGS sequence"/>
</dbReference>
<evidence type="ECO:0000313" key="3">
    <source>
        <dbReference type="EMBL" id="PJZ66769.1"/>
    </source>
</evidence>
<dbReference type="PANTHER" id="PTHR39430:SF1">
    <property type="entry name" value="PROTEASE"/>
    <property type="match status" value="1"/>
</dbReference>
<dbReference type="PANTHER" id="PTHR39430">
    <property type="entry name" value="MEMBRANE-ASSOCIATED PROTEASE-RELATED"/>
    <property type="match status" value="1"/>
</dbReference>
<protein>
    <submittedName>
        <fullName evidence="3">CPBP family intramembrane metalloprotease domain-containing protein</fullName>
    </submittedName>
</protein>
<gene>
    <name evidence="3" type="ORF">CH371_01310</name>
</gene>
<feature type="transmembrane region" description="Helical" evidence="1">
    <location>
        <begin position="238"/>
        <end position="256"/>
    </location>
</feature>
<sequence length="287" mass="32318">MELEKEKSRENRTKDIFIMLLIQFFVLLIGTVLYQQVAKFQIETALASRAPVQNLAKPSTSAAPIGHGIVWTEPASVEKAIKDYSEFMVLKRPWLLASDRILWALCFILPAYIFIRKLARIEVADFGDNLGANTLMTGILVGFATFCFINVIGGLLFFFVGKPQPSYLESLLTQHLQGNWNLLVWAFLSVSFGAGLFEETFFRGFFLKYFMEKDYPYIGLVITSLVFGAVHMSPERSMIGPILLTFVGFSFGLSYIKTGNIWIPITAHISYNSSMLLAAFFLGNRVV</sequence>
<feature type="transmembrane region" description="Helical" evidence="1">
    <location>
        <begin position="214"/>
        <end position="232"/>
    </location>
</feature>
<dbReference type="AlphaFoldDB" id="A0A2M9ZEC2"/>
<feature type="domain" description="CAAX prenyl protease 2/Lysostaphin resistance protein A-like" evidence="2">
    <location>
        <begin position="182"/>
        <end position="273"/>
    </location>
</feature>
<feature type="transmembrane region" description="Helical" evidence="1">
    <location>
        <begin position="261"/>
        <end position="282"/>
    </location>
</feature>
<keyword evidence="1" id="KW-1133">Transmembrane helix</keyword>
<evidence type="ECO:0000313" key="4">
    <source>
        <dbReference type="Proteomes" id="UP000231912"/>
    </source>
</evidence>
<reference evidence="3 4" key="1">
    <citation type="submission" date="2017-07" db="EMBL/GenBank/DDBJ databases">
        <title>Leptospira spp. isolated from tropical soils.</title>
        <authorList>
            <person name="Thibeaux R."/>
            <person name="Iraola G."/>
            <person name="Ferres I."/>
            <person name="Bierque E."/>
            <person name="Girault D."/>
            <person name="Soupe-Gilbert M.-E."/>
            <person name="Picardeau M."/>
            <person name="Goarant C."/>
        </authorList>
    </citation>
    <scope>NUCLEOTIDE SEQUENCE [LARGE SCALE GENOMIC DNA]</scope>
    <source>
        <strain evidence="3 4">FH2-C-A2</strain>
    </source>
</reference>
<evidence type="ECO:0000256" key="1">
    <source>
        <dbReference type="SAM" id="Phobius"/>
    </source>
</evidence>
<organism evidence="3 4">
    <name type="scientific">Leptospira wolffii</name>
    <dbReference type="NCBI Taxonomy" id="409998"/>
    <lineage>
        <taxon>Bacteria</taxon>
        <taxon>Pseudomonadati</taxon>
        <taxon>Spirochaetota</taxon>
        <taxon>Spirochaetia</taxon>
        <taxon>Leptospirales</taxon>
        <taxon>Leptospiraceae</taxon>
        <taxon>Leptospira</taxon>
    </lineage>
</organism>
<keyword evidence="3" id="KW-0645">Protease</keyword>
<dbReference type="RefSeq" id="WP_100757364.1">
    <property type="nucleotide sequence ID" value="NZ_NPDT01000001.1"/>
</dbReference>
<dbReference type="GO" id="GO:0008237">
    <property type="term" value="F:metallopeptidase activity"/>
    <property type="evidence" value="ECO:0007669"/>
    <property type="project" value="UniProtKB-KW"/>
</dbReference>
<accession>A0A2M9ZEC2</accession>
<feature type="transmembrane region" description="Helical" evidence="1">
    <location>
        <begin position="135"/>
        <end position="160"/>
    </location>
</feature>
<proteinExistence type="predicted"/>
<feature type="transmembrane region" description="Helical" evidence="1">
    <location>
        <begin position="16"/>
        <end position="34"/>
    </location>
</feature>
<dbReference type="GO" id="GO:0080120">
    <property type="term" value="P:CAAX-box protein maturation"/>
    <property type="evidence" value="ECO:0007669"/>
    <property type="project" value="UniProtKB-ARBA"/>
</dbReference>
<keyword evidence="1" id="KW-0472">Membrane</keyword>
<dbReference type="Pfam" id="PF02517">
    <property type="entry name" value="Rce1-like"/>
    <property type="match status" value="1"/>
</dbReference>
<comment type="caution">
    <text evidence="3">The sequence shown here is derived from an EMBL/GenBank/DDBJ whole genome shotgun (WGS) entry which is preliminary data.</text>
</comment>
<keyword evidence="3" id="KW-0378">Hydrolase</keyword>
<dbReference type="InterPro" id="IPR003675">
    <property type="entry name" value="Rce1/LyrA-like_dom"/>
</dbReference>
<keyword evidence="3" id="KW-0482">Metalloprotease</keyword>
<feature type="transmembrane region" description="Helical" evidence="1">
    <location>
        <begin position="180"/>
        <end position="202"/>
    </location>
</feature>
<evidence type="ECO:0000259" key="2">
    <source>
        <dbReference type="Pfam" id="PF02517"/>
    </source>
</evidence>
<keyword evidence="1" id="KW-0812">Transmembrane</keyword>
<feature type="transmembrane region" description="Helical" evidence="1">
    <location>
        <begin position="94"/>
        <end position="115"/>
    </location>
</feature>
<dbReference type="GO" id="GO:0006508">
    <property type="term" value="P:proteolysis"/>
    <property type="evidence" value="ECO:0007669"/>
    <property type="project" value="UniProtKB-KW"/>
</dbReference>
<dbReference type="EMBL" id="NPDT01000001">
    <property type="protein sequence ID" value="PJZ66769.1"/>
    <property type="molecule type" value="Genomic_DNA"/>
</dbReference>